<evidence type="ECO:0000313" key="2">
    <source>
        <dbReference type="EMBL" id="CAG6726516.1"/>
    </source>
</evidence>
<sequence length="112" mass="13230">MDYSRFFQSLNLLVVYIYRVYQDSKARQAKETERQLNTIRIARQDRPSRQLNIIRIEGTQQGVKQVEEELKRMINKLENEKEKACIIDYKLHSQIIGPKGDSARDSGGFRRI</sequence>
<dbReference type="GO" id="GO:0003723">
    <property type="term" value="F:RNA binding"/>
    <property type="evidence" value="ECO:0007669"/>
    <property type="project" value="InterPro"/>
</dbReference>
<proteinExistence type="predicted"/>
<dbReference type="EMBL" id="HBUF01371845">
    <property type="protein sequence ID" value="CAG6726521.1"/>
    <property type="molecule type" value="Transcribed_RNA"/>
</dbReference>
<accession>A0A8D8YD65</accession>
<dbReference type="EMBL" id="HBUF01371844">
    <property type="protein sequence ID" value="CAG6726516.1"/>
    <property type="molecule type" value="Transcribed_RNA"/>
</dbReference>
<dbReference type="AlphaFoldDB" id="A0A8D8YD65"/>
<keyword evidence="1" id="KW-0175">Coiled coil</keyword>
<dbReference type="InterPro" id="IPR036612">
    <property type="entry name" value="KH_dom_type_1_sf"/>
</dbReference>
<evidence type="ECO:0000256" key="1">
    <source>
        <dbReference type="SAM" id="Coils"/>
    </source>
</evidence>
<organism evidence="2">
    <name type="scientific">Cacopsylla melanoneura</name>
    <dbReference type="NCBI Taxonomy" id="428564"/>
    <lineage>
        <taxon>Eukaryota</taxon>
        <taxon>Metazoa</taxon>
        <taxon>Ecdysozoa</taxon>
        <taxon>Arthropoda</taxon>
        <taxon>Hexapoda</taxon>
        <taxon>Insecta</taxon>
        <taxon>Pterygota</taxon>
        <taxon>Neoptera</taxon>
        <taxon>Paraneoptera</taxon>
        <taxon>Hemiptera</taxon>
        <taxon>Sternorrhyncha</taxon>
        <taxon>Psylloidea</taxon>
        <taxon>Psyllidae</taxon>
        <taxon>Psyllinae</taxon>
        <taxon>Cacopsylla</taxon>
    </lineage>
</organism>
<feature type="coiled-coil region" evidence="1">
    <location>
        <begin position="56"/>
        <end position="87"/>
    </location>
</feature>
<protein>
    <submittedName>
        <fullName evidence="2">Vigilin</fullName>
    </submittedName>
</protein>
<name>A0A8D8YD65_9HEMI</name>
<reference evidence="2" key="1">
    <citation type="submission" date="2021-05" db="EMBL/GenBank/DDBJ databases">
        <authorList>
            <person name="Alioto T."/>
            <person name="Alioto T."/>
            <person name="Gomez Garrido J."/>
        </authorList>
    </citation>
    <scope>NUCLEOTIDE SEQUENCE</scope>
</reference>
<dbReference type="Gene3D" id="3.30.1370.10">
    <property type="entry name" value="K Homology domain, type 1"/>
    <property type="match status" value="1"/>
</dbReference>